<comment type="caution">
    <text evidence="9">The sequence shown here is derived from an EMBL/GenBank/DDBJ whole genome shotgun (WGS) entry which is preliminary data.</text>
</comment>
<dbReference type="GO" id="GO:0042128">
    <property type="term" value="P:nitrate assimilation"/>
    <property type="evidence" value="ECO:0007669"/>
    <property type="project" value="UniProtKB-KW"/>
</dbReference>
<dbReference type="OrthoDB" id="434240at2759"/>
<feature type="transmembrane region" description="Helical" evidence="8">
    <location>
        <begin position="64"/>
        <end position="85"/>
    </location>
</feature>
<evidence type="ECO:0000256" key="5">
    <source>
        <dbReference type="ARBA" id="ARBA00023063"/>
    </source>
</evidence>
<evidence type="ECO:0000313" key="9">
    <source>
        <dbReference type="EMBL" id="GHP07128.1"/>
    </source>
</evidence>
<keyword evidence="6 8" id="KW-0472">Membrane</keyword>
<dbReference type="CDD" id="cd17341">
    <property type="entry name" value="MFS_NRT2_like"/>
    <property type="match status" value="1"/>
</dbReference>
<feature type="compositionally biased region" description="Acidic residues" evidence="7">
    <location>
        <begin position="516"/>
        <end position="530"/>
    </location>
</feature>
<dbReference type="GO" id="GO:1990351">
    <property type="term" value="C:transporter complex"/>
    <property type="evidence" value="ECO:0007669"/>
    <property type="project" value="UniProtKB-ARBA"/>
</dbReference>
<evidence type="ECO:0000256" key="6">
    <source>
        <dbReference type="ARBA" id="ARBA00023136"/>
    </source>
</evidence>
<dbReference type="InterPro" id="IPR044772">
    <property type="entry name" value="NO3_transporter"/>
</dbReference>
<comment type="similarity">
    <text evidence="2">Belongs to the major facilitator superfamily. Nitrate/nitrite porter (TC 2.A.1.8) family.</text>
</comment>
<keyword evidence="3 8" id="KW-0812">Transmembrane</keyword>
<name>A0A830HJS1_9CHLO</name>
<organism evidence="9 10">
    <name type="scientific">Pycnococcus provasolii</name>
    <dbReference type="NCBI Taxonomy" id="41880"/>
    <lineage>
        <taxon>Eukaryota</taxon>
        <taxon>Viridiplantae</taxon>
        <taxon>Chlorophyta</taxon>
        <taxon>Pseudoscourfieldiophyceae</taxon>
        <taxon>Pseudoscourfieldiales</taxon>
        <taxon>Pycnococcaceae</taxon>
        <taxon>Pycnococcus</taxon>
    </lineage>
</organism>
<protein>
    <submittedName>
        <fullName evidence="9">Transporter</fullName>
    </submittedName>
</protein>
<dbReference type="GO" id="GO:0016020">
    <property type="term" value="C:membrane"/>
    <property type="evidence" value="ECO:0007669"/>
    <property type="project" value="UniProtKB-SubCell"/>
</dbReference>
<evidence type="ECO:0000256" key="8">
    <source>
        <dbReference type="SAM" id="Phobius"/>
    </source>
</evidence>
<keyword evidence="10" id="KW-1185">Reference proteome</keyword>
<sequence length="530" mass="58057">MAPPHGGMMEVPRPVSNANLTNLTEEELQALNPKFPYMPVDSENKGKQLKIWSFAAPHMRAFHLSWIGFMQAFISTFSAAPMGPVIRDSLSLTKKELANAGIATVTAVVFMRVAMGPICDKLGPRYGMAGLLLIFAPATLCLGLTNDGTNFLIARMFIGITLATFVTCQYWNSIMFNNRVVGLANATAGGWGNLGGGITQFLMPLLFTAVNSSSGLIFRSWRYAMLIPGSLQICAGTAILYLGQDMPGGQYRFMKKTGQLEDKSVLQIFKLGVLNYRMWVLVILYAFCFGVELTMNEIAATYFFDYFGVNLKVAGAIASSFGLMNLFARSIGGGLSDWASRKFGMRGRLWNLWALLFLEGMMCIGMGQLNKSLAGTITFMILFSLFVQASEGATYGVVPFTSARCMGIIAGFVGAGGNAGASVNLAIWFRSAKYETYEGITYMGILIVCVSMLTFTLHFPPWGSMLFGPTKGVTEKDYFLREFTADEIADGKDQKVAKWILNSESERPPSIRTEVPAEEEDDAEKAEEKK</sequence>
<feature type="transmembrane region" description="Helical" evidence="8">
    <location>
        <begin position="440"/>
        <end position="459"/>
    </location>
</feature>
<feature type="transmembrane region" description="Helical" evidence="8">
    <location>
        <begin position="97"/>
        <end position="114"/>
    </location>
</feature>
<reference evidence="9" key="1">
    <citation type="submission" date="2020-10" db="EMBL/GenBank/DDBJ databases">
        <title>Unveiling of a novel bifunctional photoreceptor, Dualchrome1, isolated from a cosmopolitan green alga.</title>
        <authorList>
            <person name="Suzuki S."/>
            <person name="Kawachi M."/>
        </authorList>
    </citation>
    <scope>NUCLEOTIDE SEQUENCE</scope>
    <source>
        <strain evidence="9">NIES 2893</strain>
    </source>
</reference>
<feature type="region of interest" description="Disordered" evidence="7">
    <location>
        <begin position="506"/>
        <end position="530"/>
    </location>
</feature>
<feature type="transmembrane region" description="Helical" evidence="8">
    <location>
        <begin position="126"/>
        <end position="145"/>
    </location>
</feature>
<gene>
    <name evidence="9" type="ORF">PPROV_000587100</name>
</gene>
<dbReference type="FunFam" id="1.20.1250.20:FF:000053">
    <property type="entry name" value="Nitrate transporter 2.1"/>
    <property type="match status" value="1"/>
</dbReference>
<dbReference type="EMBL" id="BNJQ01000015">
    <property type="protein sequence ID" value="GHP07128.1"/>
    <property type="molecule type" value="Genomic_DNA"/>
</dbReference>
<dbReference type="SUPFAM" id="SSF103473">
    <property type="entry name" value="MFS general substrate transporter"/>
    <property type="match status" value="1"/>
</dbReference>
<feature type="transmembrane region" description="Helical" evidence="8">
    <location>
        <begin position="349"/>
        <end position="367"/>
    </location>
</feature>
<evidence type="ECO:0000256" key="3">
    <source>
        <dbReference type="ARBA" id="ARBA00022692"/>
    </source>
</evidence>
<evidence type="ECO:0000313" key="10">
    <source>
        <dbReference type="Proteomes" id="UP000660262"/>
    </source>
</evidence>
<dbReference type="InterPro" id="IPR011701">
    <property type="entry name" value="MFS"/>
</dbReference>
<feature type="transmembrane region" description="Helical" evidence="8">
    <location>
        <begin position="373"/>
        <end position="398"/>
    </location>
</feature>
<dbReference type="Pfam" id="PF07690">
    <property type="entry name" value="MFS_1"/>
    <property type="match status" value="1"/>
</dbReference>
<dbReference type="GO" id="GO:0015112">
    <property type="term" value="F:nitrate transmembrane transporter activity"/>
    <property type="evidence" value="ECO:0007669"/>
    <property type="project" value="InterPro"/>
</dbReference>
<dbReference type="AlphaFoldDB" id="A0A830HJS1"/>
<evidence type="ECO:0000256" key="7">
    <source>
        <dbReference type="SAM" id="MobiDB-lite"/>
    </source>
</evidence>
<feature type="transmembrane region" description="Helical" evidence="8">
    <location>
        <begin position="307"/>
        <end position="328"/>
    </location>
</feature>
<evidence type="ECO:0000256" key="1">
    <source>
        <dbReference type="ARBA" id="ARBA00004141"/>
    </source>
</evidence>
<evidence type="ECO:0000256" key="4">
    <source>
        <dbReference type="ARBA" id="ARBA00022989"/>
    </source>
</evidence>
<dbReference type="Gene3D" id="1.20.1250.20">
    <property type="entry name" value="MFS general substrate transporter like domains"/>
    <property type="match status" value="2"/>
</dbReference>
<comment type="subcellular location">
    <subcellularLocation>
        <location evidence="1">Membrane</location>
        <topology evidence="1">Multi-pass membrane protein</topology>
    </subcellularLocation>
</comment>
<dbReference type="PANTHER" id="PTHR23515">
    <property type="entry name" value="HIGH-AFFINITY NITRATE TRANSPORTER 2.3"/>
    <property type="match status" value="1"/>
</dbReference>
<feature type="transmembrane region" description="Helical" evidence="8">
    <location>
        <begin position="151"/>
        <end position="171"/>
    </location>
</feature>
<proteinExistence type="inferred from homology"/>
<evidence type="ECO:0000256" key="2">
    <source>
        <dbReference type="ARBA" id="ARBA00008432"/>
    </source>
</evidence>
<feature type="transmembrane region" description="Helical" evidence="8">
    <location>
        <begin position="405"/>
        <end position="428"/>
    </location>
</feature>
<accession>A0A830HJS1</accession>
<dbReference type="Proteomes" id="UP000660262">
    <property type="component" value="Unassembled WGS sequence"/>
</dbReference>
<dbReference type="InterPro" id="IPR036259">
    <property type="entry name" value="MFS_trans_sf"/>
</dbReference>
<keyword evidence="5" id="KW-0534">Nitrate assimilation</keyword>
<keyword evidence="4 8" id="KW-1133">Transmembrane helix</keyword>